<dbReference type="AlphaFoldDB" id="A0A6G1GSV0"/>
<evidence type="ECO:0000313" key="3">
    <source>
        <dbReference type="Proteomes" id="UP000800041"/>
    </source>
</evidence>
<feature type="region of interest" description="Disordered" evidence="1">
    <location>
        <begin position="278"/>
        <end position="297"/>
    </location>
</feature>
<sequence>MPPEIRNEIYHHAFSGDAAVVDPAWEGPKSLNSKGPHISSPALGTGLLRTCQRLYSEADVRTLYSNNIFRFTSVPRIHNFARGAPESFRDRFGDVEIDVRELSKEHPSVARDWIQYLSWATDAWAEKLGSMKADFPAIHTLRLNLASWPRINMDKDDLWVLLKNLLKNVEGLDRIIVTGASKGAWMEKQEPWSPMHFVGGDNVTKGDLVEWMAGTVYGEPGNKAVQWTRKNGQVQLEVFALDGVPRRACAKLAQNWQNMQIKQLPPNGHCTLHAYSQRKKAPLTKSKATRVSPSVSG</sequence>
<proteinExistence type="predicted"/>
<dbReference type="OrthoDB" id="62952at2759"/>
<dbReference type="PANTHER" id="PTHR42085">
    <property type="entry name" value="F-BOX DOMAIN-CONTAINING PROTEIN"/>
    <property type="match status" value="1"/>
</dbReference>
<accession>A0A6G1GSV0</accession>
<reference evidence="2" key="1">
    <citation type="journal article" date="2020" name="Stud. Mycol.">
        <title>101 Dothideomycetes genomes: a test case for predicting lifestyles and emergence of pathogens.</title>
        <authorList>
            <person name="Haridas S."/>
            <person name="Albert R."/>
            <person name="Binder M."/>
            <person name="Bloem J."/>
            <person name="Labutti K."/>
            <person name="Salamov A."/>
            <person name="Andreopoulos B."/>
            <person name="Baker S."/>
            <person name="Barry K."/>
            <person name="Bills G."/>
            <person name="Bluhm B."/>
            <person name="Cannon C."/>
            <person name="Castanera R."/>
            <person name="Culley D."/>
            <person name="Daum C."/>
            <person name="Ezra D."/>
            <person name="Gonzalez J."/>
            <person name="Henrissat B."/>
            <person name="Kuo A."/>
            <person name="Liang C."/>
            <person name="Lipzen A."/>
            <person name="Lutzoni F."/>
            <person name="Magnuson J."/>
            <person name="Mondo S."/>
            <person name="Nolan M."/>
            <person name="Ohm R."/>
            <person name="Pangilinan J."/>
            <person name="Park H.-J."/>
            <person name="Ramirez L."/>
            <person name="Alfaro M."/>
            <person name="Sun H."/>
            <person name="Tritt A."/>
            <person name="Yoshinaga Y."/>
            <person name="Zwiers L.-H."/>
            <person name="Turgeon B."/>
            <person name="Goodwin S."/>
            <person name="Spatafora J."/>
            <person name="Crous P."/>
            <person name="Grigoriev I."/>
        </authorList>
    </citation>
    <scope>NUCLEOTIDE SEQUENCE</scope>
    <source>
        <strain evidence="2">CBS 113979</strain>
    </source>
</reference>
<protein>
    <submittedName>
        <fullName evidence="2">Uncharacterized protein</fullName>
    </submittedName>
</protein>
<keyword evidence="3" id="KW-1185">Reference proteome</keyword>
<gene>
    <name evidence="2" type="ORF">K402DRAFT_396333</name>
</gene>
<name>A0A6G1GSV0_9PEZI</name>
<dbReference type="PANTHER" id="PTHR42085:SF1">
    <property type="entry name" value="F-BOX DOMAIN-CONTAINING PROTEIN"/>
    <property type="match status" value="1"/>
</dbReference>
<dbReference type="InterPro" id="IPR038883">
    <property type="entry name" value="AN11006-like"/>
</dbReference>
<evidence type="ECO:0000313" key="2">
    <source>
        <dbReference type="EMBL" id="KAF1983860.1"/>
    </source>
</evidence>
<evidence type="ECO:0000256" key="1">
    <source>
        <dbReference type="SAM" id="MobiDB-lite"/>
    </source>
</evidence>
<organism evidence="2 3">
    <name type="scientific">Aulographum hederae CBS 113979</name>
    <dbReference type="NCBI Taxonomy" id="1176131"/>
    <lineage>
        <taxon>Eukaryota</taxon>
        <taxon>Fungi</taxon>
        <taxon>Dikarya</taxon>
        <taxon>Ascomycota</taxon>
        <taxon>Pezizomycotina</taxon>
        <taxon>Dothideomycetes</taxon>
        <taxon>Pleosporomycetidae</taxon>
        <taxon>Aulographales</taxon>
        <taxon>Aulographaceae</taxon>
    </lineage>
</organism>
<dbReference type="EMBL" id="ML977172">
    <property type="protein sequence ID" value="KAF1983860.1"/>
    <property type="molecule type" value="Genomic_DNA"/>
</dbReference>
<dbReference type="Proteomes" id="UP000800041">
    <property type="component" value="Unassembled WGS sequence"/>
</dbReference>